<keyword evidence="6 8" id="KW-0472">Membrane</keyword>
<keyword evidence="2 8" id="KW-1134">Transmembrane beta strand</keyword>
<dbReference type="InterPro" id="IPR034746">
    <property type="entry name" value="POTRA"/>
</dbReference>
<dbReference type="InterPro" id="IPR023707">
    <property type="entry name" value="OM_assembly_BamA"/>
</dbReference>
<feature type="domain" description="POTRA" evidence="10">
    <location>
        <begin position="347"/>
        <end position="421"/>
    </location>
</feature>
<keyword evidence="3 8" id="KW-0812">Transmembrane</keyword>
<reference evidence="11" key="1">
    <citation type="journal article" date="2020" name="Microbiol. Resour. Announc.">
        <title>Complete Genome Sequence of Moraxella osloensis Strain YV1, Isolated from an Australian Wastewater Treatment Plant.</title>
        <authorList>
            <person name="Batinovic S."/>
            <person name="Rice D.T.F."/>
            <person name="Seviour R.J."/>
            <person name="Petrovski S."/>
        </authorList>
    </citation>
    <scope>NUCLEOTIDE SEQUENCE</scope>
    <source>
        <strain evidence="11">YV1</strain>
    </source>
</reference>
<evidence type="ECO:0000256" key="7">
    <source>
        <dbReference type="ARBA" id="ARBA00023237"/>
    </source>
</evidence>
<dbReference type="Gene3D" id="3.10.20.310">
    <property type="entry name" value="membrane protein fhac"/>
    <property type="match status" value="5"/>
</dbReference>
<feature type="chain" id="PRO_5027184929" description="Outer membrane protein assembly factor BamA" evidence="8">
    <location>
        <begin position="22"/>
        <end position="798"/>
    </location>
</feature>
<dbReference type="InterPro" id="IPR039910">
    <property type="entry name" value="D15-like"/>
</dbReference>
<dbReference type="NCBIfam" id="TIGR03303">
    <property type="entry name" value="OM_YaeT"/>
    <property type="match status" value="1"/>
</dbReference>
<protein>
    <recommendedName>
        <fullName evidence="8 9">Outer membrane protein assembly factor BamA</fullName>
    </recommendedName>
</protein>
<comment type="subcellular location">
    <subcellularLocation>
        <location evidence="8">Cell outer membrane</location>
    </subcellularLocation>
    <subcellularLocation>
        <location evidence="1">Membrane</location>
    </subcellularLocation>
</comment>
<comment type="subunit">
    <text evidence="8">Part of the Bam complex.</text>
</comment>
<dbReference type="PANTHER" id="PTHR12815">
    <property type="entry name" value="SORTING AND ASSEMBLY MACHINERY SAMM50 PROTEIN FAMILY MEMBER"/>
    <property type="match status" value="1"/>
</dbReference>
<accession>A0A6P1KD78</accession>
<comment type="function">
    <text evidence="8">Part of the outer membrane protein assembly complex, which is involved in assembly and insertion of beta-barrel proteins into the outer membrane.</text>
</comment>
<organism evidence="11">
    <name type="scientific">Faucicola osloensis</name>
    <name type="common">Moraxella osloensis</name>
    <dbReference type="NCBI Taxonomy" id="34062"/>
    <lineage>
        <taxon>Bacteria</taxon>
        <taxon>Pseudomonadati</taxon>
        <taxon>Pseudomonadota</taxon>
        <taxon>Gammaproteobacteria</taxon>
        <taxon>Moraxellales</taxon>
        <taxon>Moraxellaceae</taxon>
        <taxon>Faucicola</taxon>
    </lineage>
</organism>
<evidence type="ECO:0000256" key="5">
    <source>
        <dbReference type="ARBA" id="ARBA00022737"/>
    </source>
</evidence>
<evidence type="ECO:0000256" key="1">
    <source>
        <dbReference type="ARBA" id="ARBA00004370"/>
    </source>
</evidence>
<feature type="domain" description="POTRA" evidence="10">
    <location>
        <begin position="24"/>
        <end position="91"/>
    </location>
</feature>
<gene>
    <name evidence="8 11" type="primary">bamA</name>
    <name evidence="11" type="ORF">GSF12_04920</name>
</gene>
<feature type="domain" description="POTRA" evidence="10">
    <location>
        <begin position="175"/>
        <end position="263"/>
    </location>
</feature>
<dbReference type="Pfam" id="PF01103">
    <property type="entry name" value="Omp85"/>
    <property type="match status" value="1"/>
</dbReference>
<dbReference type="Gene3D" id="2.40.160.50">
    <property type="entry name" value="membrane protein fhac: a member of the omp85/tpsb transporter family"/>
    <property type="match status" value="1"/>
</dbReference>
<evidence type="ECO:0000256" key="2">
    <source>
        <dbReference type="ARBA" id="ARBA00022452"/>
    </source>
</evidence>
<evidence type="ECO:0000256" key="8">
    <source>
        <dbReference type="HAMAP-Rule" id="MF_01430"/>
    </source>
</evidence>
<evidence type="ECO:0000259" key="10">
    <source>
        <dbReference type="PROSITE" id="PS51779"/>
    </source>
</evidence>
<dbReference type="PIRSF" id="PIRSF006076">
    <property type="entry name" value="OM_assembly_OMP85"/>
    <property type="match status" value="1"/>
</dbReference>
<feature type="domain" description="POTRA" evidence="10">
    <location>
        <begin position="92"/>
        <end position="172"/>
    </location>
</feature>
<evidence type="ECO:0000256" key="4">
    <source>
        <dbReference type="ARBA" id="ARBA00022729"/>
    </source>
</evidence>
<dbReference type="PANTHER" id="PTHR12815:SF23">
    <property type="entry name" value="OUTER MEMBRANE PROTEIN ASSEMBLY FACTOR BAMA"/>
    <property type="match status" value="1"/>
</dbReference>
<dbReference type="HAMAP" id="MF_01430">
    <property type="entry name" value="OM_assembly_BamA"/>
    <property type="match status" value="1"/>
</dbReference>
<evidence type="ECO:0000256" key="3">
    <source>
        <dbReference type="ARBA" id="ARBA00022692"/>
    </source>
</evidence>
<dbReference type="InterPro" id="IPR010827">
    <property type="entry name" value="BamA/TamA_POTRA"/>
</dbReference>
<dbReference type="GO" id="GO:0051205">
    <property type="term" value="P:protein insertion into membrane"/>
    <property type="evidence" value="ECO:0007669"/>
    <property type="project" value="UniProtKB-UniRule"/>
</dbReference>
<dbReference type="GO" id="GO:0043165">
    <property type="term" value="P:Gram-negative-bacterium-type cell outer membrane assembly"/>
    <property type="evidence" value="ECO:0007669"/>
    <property type="project" value="UniProtKB-UniRule"/>
</dbReference>
<evidence type="ECO:0000256" key="9">
    <source>
        <dbReference type="NCBIfam" id="TIGR03303"/>
    </source>
</evidence>
<sequence length="798" mass="88602" precursor="true">MRNSALFLVAPLALVTSYAQAANFTVSDIQFNGLTRVSADNLYPVLAVNTGEVANDTNIAASIKALYETGNFSDVKASQSGNKLVFDVVERPIIANVTYEGNKLIPKEALTEGLKRIGIVEGNVLKQATVEQVQNELKQQYNQQGYYNSEVKVTQTPLDNNRVALKFNFVEGKAARVVDIKVIGNKHFSDKEIRQAMSIKESSWVNVISKSDRYAKEKLAASLENVTAMYQNAGFVKFTINDATINLSPEKDKVFIELNLTEGEQYKFGNVNFMGTPNYDTNKLRKQVAFKPGERYSQRQMTTTLQNLGTLYGNDGYYFAQIRPVPRINEDTRTVDVDFFIDPVRPVYVRRINFTGNNKTADEVLRREMRQMEGTLTANEKIDLSRTRLMRTGFFKTVNMDVKPVPNTPDQVDINVAVEEQPSGTSTIAAGYSQSGGITFQAGLSQSNFLGTGNQVNISLSRSQTLDSYNLGYTNPYFTPDGISQSASIYARKTKYDSKNISNYVTDSYGGTLGFSYPIDENKSLSAGLTLDSTQIKAGALLAVSNYQYLKDEGALQVGSDSDGNESFESDPFNTASLNLGWNMNTLDRGRFPTNGMSHNVNLELAFGDATYQKLVYQGNYYRPFLKNTVLRGYTKLGYGNDLPFWKNFFAGGYGSVRGYQNATLGPTSNRYYPVKNSEVDDNPEEIGGNALAQVGTELILPMPFKGDWADQIRPVLFVEGAQVFDTTNKYDQKVTVNGNPVSLLNEKDNNMRFSAGAGFTWITPIGPISLSYAVPLNDKDKDKDKVDNVQFEIGRIF</sequence>
<evidence type="ECO:0000313" key="11">
    <source>
        <dbReference type="EMBL" id="QHG09281.1"/>
    </source>
</evidence>
<keyword evidence="4 8" id="KW-0732">Signal</keyword>
<evidence type="ECO:0000256" key="6">
    <source>
        <dbReference type="ARBA" id="ARBA00023136"/>
    </source>
</evidence>
<comment type="similarity">
    <text evidence="8">Belongs to the BamA family.</text>
</comment>
<keyword evidence="7 8" id="KW-0998">Cell outer membrane</keyword>
<proteinExistence type="inferred from homology"/>
<keyword evidence="5 8" id="KW-0677">Repeat</keyword>
<dbReference type="EMBL" id="CP047226">
    <property type="protein sequence ID" value="QHG09281.1"/>
    <property type="molecule type" value="Genomic_DNA"/>
</dbReference>
<dbReference type="GO" id="GO:1990063">
    <property type="term" value="C:Bam protein complex"/>
    <property type="evidence" value="ECO:0007669"/>
    <property type="project" value="TreeGrafter"/>
</dbReference>
<dbReference type="PROSITE" id="PS51779">
    <property type="entry name" value="POTRA"/>
    <property type="match status" value="4"/>
</dbReference>
<feature type="signal peptide" evidence="8">
    <location>
        <begin position="1"/>
        <end position="21"/>
    </location>
</feature>
<dbReference type="Pfam" id="PF07244">
    <property type="entry name" value="POTRA"/>
    <property type="match status" value="5"/>
</dbReference>
<dbReference type="AlphaFoldDB" id="A0A6P1KD78"/>
<name>A0A6P1KD78_FAUOS</name>
<dbReference type="InterPro" id="IPR000184">
    <property type="entry name" value="Bac_surfAg_D15"/>
</dbReference>